<feature type="non-terminal residue" evidence="2">
    <location>
        <position position="312"/>
    </location>
</feature>
<proteinExistence type="predicted"/>
<keyword evidence="1" id="KW-0812">Transmembrane</keyword>
<name>A0A382CWQ6_9ZZZZ</name>
<evidence type="ECO:0000256" key="1">
    <source>
        <dbReference type="SAM" id="Phobius"/>
    </source>
</evidence>
<keyword evidence="1" id="KW-1133">Transmembrane helix</keyword>
<accession>A0A382CWQ6</accession>
<evidence type="ECO:0008006" key="3">
    <source>
        <dbReference type="Google" id="ProtNLM"/>
    </source>
</evidence>
<reference evidence="2" key="1">
    <citation type="submission" date="2018-05" db="EMBL/GenBank/DDBJ databases">
        <authorList>
            <person name="Lanie J.A."/>
            <person name="Ng W.-L."/>
            <person name="Kazmierczak K.M."/>
            <person name="Andrzejewski T.M."/>
            <person name="Davidsen T.M."/>
            <person name="Wayne K.J."/>
            <person name="Tettelin H."/>
            <person name="Glass J.I."/>
            <person name="Rusch D."/>
            <person name="Podicherti R."/>
            <person name="Tsui H.-C.T."/>
            <person name="Winkler M.E."/>
        </authorList>
    </citation>
    <scope>NUCLEOTIDE SEQUENCE</scope>
</reference>
<feature type="transmembrane region" description="Helical" evidence="1">
    <location>
        <begin position="245"/>
        <end position="268"/>
    </location>
</feature>
<evidence type="ECO:0000313" key="2">
    <source>
        <dbReference type="EMBL" id="SVB30272.1"/>
    </source>
</evidence>
<sequence length="312" mass="34937">MQRQKFSMPIVAILLALALLVSSPVGVSAHDIPNDITIQTYVKPDGQRLRMLVRVPLEAMRDMSFPLVGPGYLDIAEADSELRNAAILWLSDDMEVYEGDTLLPHPEIADIRVSIPSDRSFGNYEEALAHVRSPRLPDGTMLYWQQGLLDVLFEYPITSDQAEFSIDPGLERLGIRVVTVLRFLPPNGDECVYEYTGYPGRVTLDPLWFQATFRFVGLGFSHILDGIDHLLFLLCLVIPFRRLRALIALVTAFTVAHSITLIASVLGLAPDTLWFPPLVETLIAVSIVYMAIENIVGSELHRRWMITFGFGL</sequence>
<gene>
    <name evidence="2" type="ORF">METZ01_LOCUS183126</name>
</gene>
<dbReference type="Pfam" id="PF13795">
    <property type="entry name" value="HupE_UreJ_2"/>
    <property type="match status" value="1"/>
</dbReference>
<keyword evidence="1" id="KW-0472">Membrane</keyword>
<feature type="transmembrane region" description="Helical" evidence="1">
    <location>
        <begin position="274"/>
        <end position="296"/>
    </location>
</feature>
<dbReference type="AlphaFoldDB" id="A0A382CWQ6"/>
<organism evidence="2">
    <name type="scientific">marine metagenome</name>
    <dbReference type="NCBI Taxonomy" id="408172"/>
    <lineage>
        <taxon>unclassified sequences</taxon>
        <taxon>metagenomes</taxon>
        <taxon>ecological metagenomes</taxon>
    </lineage>
</organism>
<feature type="transmembrane region" description="Helical" evidence="1">
    <location>
        <begin position="215"/>
        <end position="238"/>
    </location>
</feature>
<dbReference type="EMBL" id="UINC01036386">
    <property type="protein sequence ID" value="SVB30272.1"/>
    <property type="molecule type" value="Genomic_DNA"/>
</dbReference>
<dbReference type="InterPro" id="IPR032809">
    <property type="entry name" value="Put_HupE_UreJ"/>
</dbReference>
<protein>
    <recommendedName>
        <fullName evidence="3">HupE/UreJ family protein</fullName>
    </recommendedName>
</protein>